<dbReference type="Gene3D" id="3.50.50.60">
    <property type="entry name" value="FAD/NAD(P)-binding domain"/>
    <property type="match status" value="3"/>
</dbReference>
<sequence>MPDPKGFLTTGRQTRRRRPVSERAQDWGEVYEGHPLLPVVSLQAGRCMDCGLPFCHNACPLGNLIPEWNDLVFHQDWEAAAERLHATNNFPEFTGRLCPAPCESSCVLAINADPVTIKEVEVAIADRAWSRGEVRPEPAPRATGRSVAVVGSGPAGLAGAQQLTRAGHTVTVYERADRVGGLLRYGIPDFRMAKRYLDRRIAQMRAEGTRFVTGTAVGTAVDAADLRARHDALLLAVGATAWRELALPGRELAGIHQAMEYLPIANRVCAGDLDAPTISAEGKDVVIVGGGDTAADCLGTALRQHARRVTQLDIHPQPPDTRSPDQPWPIHPKVHRLTASHEEAGHLYREQYGYPAGRPGVGPGGDEAGDGTGGADRGGVPGGGGSAGRDLRVAAGGCSQGPDGPDIRTYAARTVRFDGTDGRVSGVTFVASAGPAAGPPAAAAEQAVPAQLVLLALGFAGPERDSPLAGQLGLELAPQGTFARDADFATGRDGVFVAGDAGRGQSLIVWAIAEGRSAAAAVDRYLAGSTALPAPIRATHRPLVL</sequence>
<dbReference type="InterPro" id="IPR028261">
    <property type="entry name" value="DPD_II"/>
</dbReference>
<dbReference type="GeneID" id="95352751"/>
<evidence type="ECO:0000259" key="6">
    <source>
        <dbReference type="PROSITE" id="PS51379"/>
    </source>
</evidence>
<dbReference type="PANTHER" id="PTHR43100">
    <property type="entry name" value="GLUTAMATE SYNTHASE [NADPH] SMALL CHAIN"/>
    <property type="match status" value="1"/>
</dbReference>
<keyword evidence="3" id="KW-0314">Glutamate biosynthesis</keyword>
<organism evidence="7 8">
    <name type="scientific">Kitasatospora indigofera</name>
    <dbReference type="NCBI Taxonomy" id="67307"/>
    <lineage>
        <taxon>Bacteria</taxon>
        <taxon>Bacillati</taxon>
        <taxon>Actinomycetota</taxon>
        <taxon>Actinomycetes</taxon>
        <taxon>Kitasatosporales</taxon>
        <taxon>Streptomycetaceae</taxon>
        <taxon>Kitasatospora</taxon>
    </lineage>
</organism>
<evidence type="ECO:0000313" key="7">
    <source>
        <dbReference type="EMBL" id="GHH67521.1"/>
    </source>
</evidence>
<dbReference type="Pfam" id="PF14691">
    <property type="entry name" value="Fer4_20"/>
    <property type="match status" value="1"/>
</dbReference>
<dbReference type="SUPFAM" id="SSF46548">
    <property type="entry name" value="alpha-helical ferredoxin"/>
    <property type="match status" value="1"/>
</dbReference>
<dbReference type="GO" id="GO:0016639">
    <property type="term" value="F:oxidoreductase activity, acting on the CH-NH2 group of donors, NAD or NADP as acceptor"/>
    <property type="evidence" value="ECO:0007669"/>
    <property type="project" value="InterPro"/>
</dbReference>
<dbReference type="Proteomes" id="UP000617734">
    <property type="component" value="Unassembled WGS sequence"/>
</dbReference>
<feature type="region of interest" description="Disordered" evidence="5">
    <location>
        <begin position="1"/>
        <end position="21"/>
    </location>
</feature>
<dbReference type="InterPro" id="IPR017896">
    <property type="entry name" value="4Fe4S_Fe-S-bd"/>
</dbReference>
<dbReference type="InterPro" id="IPR036188">
    <property type="entry name" value="FAD/NAD-bd_sf"/>
</dbReference>
<proteinExistence type="predicted"/>
<evidence type="ECO:0000313" key="8">
    <source>
        <dbReference type="Proteomes" id="UP000617734"/>
    </source>
</evidence>
<evidence type="ECO:0000256" key="4">
    <source>
        <dbReference type="ARBA" id="ARBA00029440"/>
    </source>
</evidence>
<dbReference type="InterPro" id="IPR009051">
    <property type="entry name" value="Helical_ferredxn"/>
</dbReference>
<dbReference type="PROSITE" id="PS51379">
    <property type="entry name" value="4FE4S_FER_2"/>
    <property type="match status" value="1"/>
</dbReference>
<reference evidence="7" key="1">
    <citation type="journal article" date="2014" name="Int. J. Syst. Evol. Microbiol.">
        <title>Complete genome sequence of Corynebacterium casei LMG S-19264T (=DSM 44701T), isolated from a smear-ripened cheese.</title>
        <authorList>
            <consortium name="US DOE Joint Genome Institute (JGI-PGF)"/>
            <person name="Walter F."/>
            <person name="Albersmeier A."/>
            <person name="Kalinowski J."/>
            <person name="Ruckert C."/>
        </authorList>
    </citation>
    <scope>NUCLEOTIDE SEQUENCE</scope>
    <source>
        <strain evidence="7">JCM 4646</strain>
    </source>
</reference>
<dbReference type="GO" id="GO:0006537">
    <property type="term" value="P:glutamate biosynthetic process"/>
    <property type="evidence" value="ECO:0007669"/>
    <property type="project" value="UniProtKB-KW"/>
</dbReference>
<dbReference type="RefSeq" id="WP_190210716.1">
    <property type="nucleotide sequence ID" value="NZ_BNBO01000009.1"/>
</dbReference>
<name>A0A919FKM4_9ACTN</name>
<keyword evidence="8" id="KW-1185">Reference proteome</keyword>
<comment type="pathway">
    <text evidence="4">Amino-acid biosynthesis.</text>
</comment>
<feature type="domain" description="4Fe-4S ferredoxin-type" evidence="6">
    <location>
        <begin position="38"/>
        <end position="69"/>
    </location>
</feature>
<dbReference type="AlphaFoldDB" id="A0A919FKM4"/>
<dbReference type="InterPro" id="IPR051394">
    <property type="entry name" value="Glutamate_Synthase"/>
</dbReference>
<evidence type="ECO:0000256" key="5">
    <source>
        <dbReference type="SAM" id="MobiDB-lite"/>
    </source>
</evidence>
<evidence type="ECO:0000256" key="1">
    <source>
        <dbReference type="ARBA" id="ARBA00022605"/>
    </source>
</evidence>
<dbReference type="PRINTS" id="PR00419">
    <property type="entry name" value="ADXRDTASE"/>
</dbReference>
<gene>
    <name evidence="7" type="ORF">GCM10018781_22900</name>
</gene>
<dbReference type="Pfam" id="PF07992">
    <property type="entry name" value="Pyr_redox_2"/>
    <property type="match status" value="1"/>
</dbReference>
<dbReference type="NCBIfam" id="TIGR01317">
    <property type="entry name" value="GOGAT_sm_gam"/>
    <property type="match status" value="1"/>
</dbReference>
<dbReference type="EMBL" id="BNBO01000009">
    <property type="protein sequence ID" value="GHH67521.1"/>
    <property type="molecule type" value="Genomic_DNA"/>
</dbReference>
<evidence type="ECO:0000256" key="2">
    <source>
        <dbReference type="ARBA" id="ARBA00023002"/>
    </source>
</evidence>
<dbReference type="SUPFAM" id="SSF51971">
    <property type="entry name" value="Nucleotide-binding domain"/>
    <property type="match status" value="1"/>
</dbReference>
<dbReference type="GO" id="GO:0051536">
    <property type="term" value="F:iron-sulfur cluster binding"/>
    <property type="evidence" value="ECO:0007669"/>
    <property type="project" value="InterPro"/>
</dbReference>
<dbReference type="InterPro" id="IPR006005">
    <property type="entry name" value="Glut_synth_ssu1"/>
</dbReference>
<dbReference type="InterPro" id="IPR023753">
    <property type="entry name" value="FAD/NAD-binding_dom"/>
</dbReference>
<dbReference type="Gene3D" id="1.10.1060.10">
    <property type="entry name" value="Alpha-helical ferredoxin"/>
    <property type="match status" value="1"/>
</dbReference>
<reference evidence="7" key="2">
    <citation type="submission" date="2020-09" db="EMBL/GenBank/DDBJ databases">
        <authorList>
            <person name="Sun Q."/>
            <person name="Ohkuma M."/>
        </authorList>
    </citation>
    <scope>NUCLEOTIDE SEQUENCE</scope>
    <source>
        <strain evidence="7">JCM 4646</strain>
    </source>
</reference>
<feature type="compositionally biased region" description="Gly residues" evidence="5">
    <location>
        <begin position="359"/>
        <end position="387"/>
    </location>
</feature>
<keyword evidence="2" id="KW-0560">Oxidoreductase</keyword>
<feature type="region of interest" description="Disordered" evidence="5">
    <location>
        <begin position="352"/>
        <end position="390"/>
    </location>
</feature>
<comment type="caution">
    <text evidence="7">The sequence shown here is derived from an EMBL/GenBank/DDBJ whole genome shotgun (WGS) entry which is preliminary data.</text>
</comment>
<protein>
    <submittedName>
        <fullName evidence="7">Oxidoreductase</fullName>
    </submittedName>
</protein>
<evidence type="ECO:0000256" key="3">
    <source>
        <dbReference type="ARBA" id="ARBA00023164"/>
    </source>
</evidence>
<accession>A0A919FKM4</accession>
<dbReference type="PANTHER" id="PTHR43100:SF1">
    <property type="entry name" value="GLUTAMATE SYNTHASE [NADPH] SMALL CHAIN"/>
    <property type="match status" value="1"/>
</dbReference>
<keyword evidence="1" id="KW-0028">Amino-acid biosynthesis</keyword>